<name>A0ABW5YYT4_9SPHI</name>
<dbReference type="InterPro" id="IPR014710">
    <property type="entry name" value="RmlC-like_jellyroll"/>
</dbReference>
<reference evidence="2" key="1">
    <citation type="journal article" date="2019" name="Int. J. Syst. Evol. Microbiol.">
        <title>The Global Catalogue of Microorganisms (GCM) 10K type strain sequencing project: providing services to taxonomists for standard genome sequencing and annotation.</title>
        <authorList>
            <consortium name="The Broad Institute Genomics Platform"/>
            <consortium name="The Broad Institute Genome Sequencing Center for Infectious Disease"/>
            <person name="Wu L."/>
            <person name="Ma J."/>
        </authorList>
    </citation>
    <scope>NUCLEOTIDE SEQUENCE [LARGE SCALE GENOMIC DNA]</scope>
    <source>
        <strain evidence="2">KCTC 22209</strain>
    </source>
</reference>
<comment type="caution">
    <text evidence="1">The sequence shown here is derived from an EMBL/GenBank/DDBJ whole genome shotgun (WGS) entry which is preliminary data.</text>
</comment>
<dbReference type="Proteomes" id="UP001597509">
    <property type="component" value="Unassembled WGS sequence"/>
</dbReference>
<dbReference type="InterPro" id="IPR018490">
    <property type="entry name" value="cNMP-bd_dom_sf"/>
</dbReference>
<proteinExistence type="predicted"/>
<gene>
    <name evidence="1" type="ORF">ACFS6I_13140</name>
</gene>
<dbReference type="Gene3D" id="2.60.120.10">
    <property type="entry name" value="Jelly Rolls"/>
    <property type="match status" value="1"/>
</dbReference>
<evidence type="ECO:0000313" key="2">
    <source>
        <dbReference type="Proteomes" id="UP001597509"/>
    </source>
</evidence>
<accession>A0ABW5YYT4</accession>
<keyword evidence="2" id="KW-1185">Reference proteome</keyword>
<dbReference type="SUPFAM" id="SSF51206">
    <property type="entry name" value="cAMP-binding domain-like"/>
    <property type="match status" value="1"/>
</dbReference>
<sequence length="201" mass="23150">MKDYKNQVIKQYIETKLTMTPERQALLFERVAPMCQIQKTIKYQDLESPGSANEGRLWLSTQAMVHSYYYNKTTGATYGTQIWKKNEIILFASSLLRGEDRTHYIQMLEPGIVLSMSYRDALTLREEFPEVSAHIEQIIVHNEQASQHRILLLNEPSCERIVKFEAENSLFCNIASVGTKAMHVGLTRQGYTGLKKKLMGR</sequence>
<evidence type="ECO:0000313" key="1">
    <source>
        <dbReference type="EMBL" id="MFD2904878.1"/>
    </source>
</evidence>
<organism evidence="1 2">
    <name type="scientific">Sphingobacterium anhuiense</name>
    <dbReference type="NCBI Taxonomy" id="493780"/>
    <lineage>
        <taxon>Bacteria</taxon>
        <taxon>Pseudomonadati</taxon>
        <taxon>Bacteroidota</taxon>
        <taxon>Sphingobacteriia</taxon>
        <taxon>Sphingobacteriales</taxon>
        <taxon>Sphingobacteriaceae</taxon>
        <taxon>Sphingobacterium</taxon>
    </lineage>
</organism>
<dbReference type="RefSeq" id="WP_380921219.1">
    <property type="nucleotide sequence ID" value="NZ_JBHUPE010000005.1"/>
</dbReference>
<dbReference type="EMBL" id="JBHUPE010000005">
    <property type="protein sequence ID" value="MFD2904878.1"/>
    <property type="molecule type" value="Genomic_DNA"/>
</dbReference>
<protein>
    <submittedName>
        <fullName evidence="1">Uncharacterized protein</fullName>
    </submittedName>
</protein>